<name>A0A074ZL63_OPIVI</name>
<dbReference type="AlphaFoldDB" id="A0A074ZL63"/>
<dbReference type="GeneID" id="20327894"/>
<evidence type="ECO:0000313" key="1">
    <source>
        <dbReference type="EMBL" id="KER27806.1"/>
    </source>
</evidence>
<dbReference type="EMBL" id="KL596714">
    <property type="protein sequence ID" value="KER27806.1"/>
    <property type="molecule type" value="Genomic_DNA"/>
</dbReference>
<organism evidence="1 2">
    <name type="scientific">Opisthorchis viverrini</name>
    <name type="common">Southeast Asian liver fluke</name>
    <dbReference type="NCBI Taxonomy" id="6198"/>
    <lineage>
        <taxon>Eukaryota</taxon>
        <taxon>Metazoa</taxon>
        <taxon>Spiralia</taxon>
        <taxon>Lophotrochozoa</taxon>
        <taxon>Platyhelminthes</taxon>
        <taxon>Trematoda</taxon>
        <taxon>Digenea</taxon>
        <taxon>Opisthorchiida</taxon>
        <taxon>Opisthorchiata</taxon>
        <taxon>Opisthorchiidae</taxon>
        <taxon>Opisthorchis</taxon>
    </lineage>
</organism>
<gene>
    <name evidence="1" type="ORF">T265_13727</name>
</gene>
<reference evidence="1 2" key="1">
    <citation type="submission" date="2013-11" db="EMBL/GenBank/DDBJ databases">
        <title>Opisthorchis viverrini - life in the bile duct.</title>
        <authorList>
            <person name="Young N.D."/>
            <person name="Nagarajan N."/>
            <person name="Lin S.J."/>
            <person name="Korhonen P.K."/>
            <person name="Jex A.R."/>
            <person name="Hall R.S."/>
            <person name="Safavi-Hemami H."/>
            <person name="Kaewkong W."/>
            <person name="Bertrand D."/>
            <person name="Gao S."/>
            <person name="Seet Q."/>
            <person name="Wongkham S."/>
            <person name="Teh B.T."/>
            <person name="Wongkham C."/>
            <person name="Intapan P.M."/>
            <person name="Maleewong W."/>
            <person name="Yang X."/>
            <person name="Hu M."/>
            <person name="Wang Z."/>
            <person name="Hofmann A."/>
            <person name="Sternberg P.W."/>
            <person name="Tan P."/>
            <person name="Wang J."/>
            <person name="Gasser R.B."/>
        </authorList>
    </citation>
    <scope>NUCLEOTIDE SEQUENCE [LARGE SCALE GENOMIC DNA]</scope>
</reference>
<protein>
    <submittedName>
        <fullName evidence="1">Uncharacterized protein</fullName>
    </submittedName>
</protein>
<feature type="non-terminal residue" evidence="1">
    <location>
        <position position="1"/>
    </location>
</feature>
<sequence>SANLLTGRSVVRTRPLPLLPLSRLGRPGSIQALVPPSCGMAARHRKGATAGRLTNHKLGQPGSIPALVPPSGGLIARHRKGAAAERFFSVNLR</sequence>
<dbReference type="KEGG" id="ovi:T265_13727"/>
<keyword evidence="2" id="KW-1185">Reference proteome</keyword>
<dbReference type="CTD" id="20327894"/>
<dbReference type="Proteomes" id="UP000054324">
    <property type="component" value="Unassembled WGS sequence"/>
</dbReference>
<proteinExistence type="predicted"/>
<evidence type="ECO:0000313" key="2">
    <source>
        <dbReference type="Proteomes" id="UP000054324"/>
    </source>
</evidence>
<dbReference type="STRING" id="6198.A0A074ZL63"/>
<accession>A0A074ZL63</accession>
<dbReference type="OrthoDB" id="6266369at2759"/>
<dbReference type="RefSeq" id="XP_009168464.1">
    <property type="nucleotide sequence ID" value="XM_009170200.1"/>
</dbReference>